<dbReference type="RefSeq" id="XP_065331181.1">
    <property type="nucleotide sequence ID" value="XM_065475109.1"/>
</dbReference>
<dbReference type="PANTHER" id="PTHR11066:SF34">
    <property type="entry name" value="ACYL-COENZYME A THIOESTERASE 8"/>
    <property type="match status" value="1"/>
</dbReference>
<dbReference type="InterPro" id="IPR029069">
    <property type="entry name" value="HotDog_dom_sf"/>
</dbReference>
<dbReference type="InterPro" id="IPR003703">
    <property type="entry name" value="Acyl_CoA_thio"/>
</dbReference>
<dbReference type="GO" id="GO:0006637">
    <property type="term" value="P:acyl-CoA metabolic process"/>
    <property type="evidence" value="ECO:0007669"/>
    <property type="project" value="InterPro"/>
</dbReference>
<dbReference type="InterPro" id="IPR025652">
    <property type="entry name" value="TesB_C"/>
</dbReference>
<keyword evidence="2" id="KW-0378">Hydrolase</keyword>
<dbReference type="EMBL" id="CP142737">
    <property type="protein sequence ID" value="WUR05036.1"/>
    <property type="molecule type" value="Genomic_DNA"/>
</dbReference>
<reference evidence="5" key="1">
    <citation type="journal article" date="2024" name="BMC Genomics">
        <title>Functional annotation of a divergent genome using sequence and structure-based similarity.</title>
        <authorList>
            <person name="Svedberg D."/>
            <person name="Winiger R.R."/>
            <person name="Berg A."/>
            <person name="Sharma H."/>
            <person name="Tellgren-Roth C."/>
            <person name="Debrunner-Vossbrinck B.A."/>
            <person name="Vossbrinck C.R."/>
            <person name="Barandun J."/>
        </authorList>
    </citation>
    <scope>NUCLEOTIDE SEQUENCE</scope>
    <source>
        <strain evidence="5">Illinois isolate</strain>
    </source>
</reference>
<feature type="domain" description="Acyl-CoA thioesterase-like N-terminal HotDog" evidence="4">
    <location>
        <begin position="25"/>
        <end position="100"/>
    </location>
</feature>
<dbReference type="GO" id="GO:0047617">
    <property type="term" value="F:fatty acyl-CoA hydrolase activity"/>
    <property type="evidence" value="ECO:0007669"/>
    <property type="project" value="InterPro"/>
</dbReference>
<evidence type="ECO:0000313" key="6">
    <source>
        <dbReference type="Proteomes" id="UP001334084"/>
    </source>
</evidence>
<dbReference type="SUPFAM" id="SSF54637">
    <property type="entry name" value="Thioesterase/thiol ester dehydrase-isomerase"/>
    <property type="match status" value="2"/>
</dbReference>
<evidence type="ECO:0000256" key="2">
    <source>
        <dbReference type="ARBA" id="ARBA00022801"/>
    </source>
</evidence>
<proteinExistence type="inferred from homology"/>
<evidence type="ECO:0000313" key="5">
    <source>
        <dbReference type="EMBL" id="WUR05036.1"/>
    </source>
</evidence>
<dbReference type="Proteomes" id="UP001334084">
    <property type="component" value="Chromosome 12"/>
</dbReference>
<gene>
    <name evidence="5" type="ORF">VNE69_12021</name>
</gene>
<dbReference type="InterPro" id="IPR049449">
    <property type="entry name" value="TesB_ACOT8-like_N"/>
</dbReference>
<evidence type="ECO:0000259" key="3">
    <source>
        <dbReference type="Pfam" id="PF02551"/>
    </source>
</evidence>
<dbReference type="GO" id="GO:0009062">
    <property type="term" value="P:fatty acid catabolic process"/>
    <property type="evidence" value="ECO:0007669"/>
    <property type="project" value="TreeGrafter"/>
</dbReference>
<dbReference type="PANTHER" id="PTHR11066">
    <property type="entry name" value="ACYL-COA THIOESTERASE"/>
    <property type="match status" value="1"/>
</dbReference>
<sequence>MDFLNIRETKENIYEGTKFWSPYPGYPIFGGQLAAQSLCACLHTVHEDSFPNIVHSLFVNPGDPSLPVEYTVECLKDGKTIQMRNVVGRQNNIIIIQTLICCTLPDKNIKKLNKIFFLRDTSYISINDYIIKNLKNSENPQYDLLVENLGILNKSFDIQIGDFIDNKRQICIEIKKKEILKHEFYLFMTLVSDLLLVESALLSLNMNIFSKELYKISSVDHNLYFVGSEIPKRGKIFYILECTNIKESKAIITGKMCTEEGIMICETTQQALIRFK</sequence>
<organism evidence="5 6">
    <name type="scientific">Vairimorpha necatrix</name>
    <dbReference type="NCBI Taxonomy" id="6039"/>
    <lineage>
        <taxon>Eukaryota</taxon>
        <taxon>Fungi</taxon>
        <taxon>Fungi incertae sedis</taxon>
        <taxon>Microsporidia</taxon>
        <taxon>Nosematidae</taxon>
        <taxon>Vairimorpha</taxon>
    </lineage>
</organism>
<keyword evidence="6" id="KW-1185">Reference proteome</keyword>
<dbReference type="Pfam" id="PF02551">
    <property type="entry name" value="Acyl_CoA_thio"/>
    <property type="match status" value="1"/>
</dbReference>
<dbReference type="CDD" id="cd03445">
    <property type="entry name" value="Thioesterase_II_repeat2"/>
    <property type="match status" value="1"/>
</dbReference>
<dbReference type="Gene3D" id="3.10.129.10">
    <property type="entry name" value="Hotdog Thioesterase"/>
    <property type="match status" value="1"/>
</dbReference>
<evidence type="ECO:0000256" key="1">
    <source>
        <dbReference type="ARBA" id="ARBA00006538"/>
    </source>
</evidence>
<feature type="domain" description="Acyl-CoA thioesterase 2 C-terminal" evidence="3">
    <location>
        <begin position="181"/>
        <end position="270"/>
    </location>
</feature>
<dbReference type="AlphaFoldDB" id="A0AAX4JGI2"/>
<evidence type="ECO:0000259" key="4">
    <source>
        <dbReference type="Pfam" id="PF13622"/>
    </source>
</evidence>
<dbReference type="InterPro" id="IPR042171">
    <property type="entry name" value="Acyl-CoA_hotdog"/>
</dbReference>
<dbReference type="Gene3D" id="2.40.160.210">
    <property type="entry name" value="Acyl-CoA thioesterase, double hotdog domain"/>
    <property type="match status" value="1"/>
</dbReference>
<dbReference type="Pfam" id="PF13622">
    <property type="entry name" value="4HBT_3"/>
    <property type="match status" value="1"/>
</dbReference>
<dbReference type="GeneID" id="90542883"/>
<accession>A0AAX4JGI2</accession>
<dbReference type="KEGG" id="vnx:VNE69_12021"/>
<comment type="similarity">
    <text evidence="1">Belongs to the C/M/P thioester hydrolase family.</text>
</comment>
<dbReference type="GO" id="GO:0005782">
    <property type="term" value="C:peroxisomal matrix"/>
    <property type="evidence" value="ECO:0007669"/>
    <property type="project" value="TreeGrafter"/>
</dbReference>
<name>A0AAX4JGI2_9MICR</name>
<protein>
    <submittedName>
        <fullName evidence="5">Acyl-coA thioesterase II</fullName>
    </submittedName>
</protein>